<dbReference type="OrthoDB" id="312279at2759"/>
<dbReference type="Proteomes" id="UP000054937">
    <property type="component" value="Unassembled WGS sequence"/>
</dbReference>
<accession>A0A0V0QU68</accession>
<dbReference type="GO" id="GO:0005634">
    <property type="term" value="C:nucleus"/>
    <property type="evidence" value="ECO:0007669"/>
    <property type="project" value="InterPro"/>
</dbReference>
<reference evidence="4 5" key="1">
    <citation type="journal article" date="2015" name="Sci. Rep.">
        <title>Genome of the facultative scuticociliatosis pathogen Pseudocohnilembus persalinus provides insight into its virulence through horizontal gene transfer.</title>
        <authorList>
            <person name="Xiong J."/>
            <person name="Wang G."/>
            <person name="Cheng J."/>
            <person name="Tian M."/>
            <person name="Pan X."/>
            <person name="Warren A."/>
            <person name="Jiang C."/>
            <person name="Yuan D."/>
            <person name="Miao W."/>
        </authorList>
    </citation>
    <scope>NUCLEOTIDE SEQUENCE [LARGE SCALE GENOMIC DNA]</scope>
    <source>
        <strain evidence="4">36N120E</strain>
    </source>
</reference>
<dbReference type="FunCoup" id="A0A0V0QU68">
    <property type="interactions" value="245"/>
</dbReference>
<sequence length="280" mass="33327">MEKLAQKYQQEALEYQTKIQNIVEGKADIEKEELQGIDKYLEESEKQDMKKFDQYIENKEPIPAYWYKCLKDCPMIMDEITEQDANVLNDLTKIEYQPDHNSKNFTLIFYFGENDYFKNPELLKTFYMEAEDQPYKAEGTHIDWKEGKDVTKKTIKQNQKNKKTGAKRQIAKEVDDKSFFNFFKTINLREQTGFEKMSEEAKGQLEEKMNIDYDIARAIIDEVLPYSLEYYLNVRGKGNLDLLAQQNEEEDEEDYQAVKKKKQEDKKEDIIQDKPECQQQ</sequence>
<name>A0A0V0QU68_PSEPJ</name>
<dbReference type="Pfam" id="PF00956">
    <property type="entry name" value="NAP"/>
    <property type="match status" value="1"/>
</dbReference>
<feature type="region of interest" description="Disordered" evidence="3">
    <location>
        <begin position="247"/>
        <end position="280"/>
    </location>
</feature>
<dbReference type="InParanoid" id="A0A0V0QU68"/>
<dbReference type="InterPro" id="IPR037231">
    <property type="entry name" value="NAP-like_sf"/>
</dbReference>
<evidence type="ECO:0000256" key="1">
    <source>
        <dbReference type="ARBA" id="ARBA00009947"/>
    </source>
</evidence>
<dbReference type="EMBL" id="LDAU01000104">
    <property type="protein sequence ID" value="KRX05794.1"/>
    <property type="molecule type" value="Genomic_DNA"/>
</dbReference>
<keyword evidence="5" id="KW-1185">Reference proteome</keyword>
<dbReference type="SUPFAM" id="SSF143113">
    <property type="entry name" value="NAP-like"/>
    <property type="match status" value="1"/>
</dbReference>
<organism evidence="4 5">
    <name type="scientific">Pseudocohnilembus persalinus</name>
    <name type="common">Ciliate</name>
    <dbReference type="NCBI Taxonomy" id="266149"/>
    <lineage>
        <taxon>Eukaryota</taxon>
        <taxon>Sar</taxon>
        <taxon>Alveolata</taxon>
        <taxon>Ciliophora</taxon>
        <taxon>Intramacronucleata</taxon>
        <taxon>Oligohymenophorea</taxon>
        <taxon>Scuticociliatia</taxon>
        <taxon>Philasterida</taxon>
        <taxon>Pseudocohnilembidae</taxon>
        <taxon>Pseudocohnilembus</taxon>
    </lineage>
</organism>
<evidence type="ECO:0000256" key="2">
    <source>
        <dbReference type="RuleBase" id="RU003876"/>
    </source>
</evidence>
<comment type="caution">
    <text evidence="4">The sequence shown here is derived from an EMBL/GenBank/DDBJ whole genome shotgun (WGS) entry which is preliminary data.</text>
</comment>
<gene>
    <name evidence="4" type="ORF">PPERSA_02326</name>
</gene>
<dbReference type="PANTHER" id="PTHR11875">
    <property type="entry name" value="TESTIS-SPECIFIC Y-ENCODED PROTEIN"/>
    <property type="match status" value="1"/>
</dbReference>
<dbReference type="GO" id="GO:0006334">
    <property type="term" value="P:nucleosome assembly"/>
    <property type="evidence" value="ECO:0007669"/>
    <property type="project" value="InterPro"/>
</dbReference>
<feature type="compositionally biased region" description="Basic and acidic residues" evidence="3">
    <location>
        <begin position="262"/>
        <end position="280"/>
    </location>
</feature>
<evidence type="ECO:0008006" key="6">
    <source>
        <dbReference type="Google" id="ProtNLM"/>
    </source>
</evidence>
<proteinExistence type="inferred from homology"/>
<evidence type="ECO:0000313" key="4">
    <source>
        <dbReference type="EMBL" id="KRX05794.1"/>
    </source>
</evidence>
<protein>
    <recommendedName>
        <fullName evidence="6">Nucleosome assembly protein (NAP)</fullName>
    </recommendedName>
</protein>
<evidence type="ECO:0000256" key="3">
    <source>
        <dbReference type="SAM" id="MobiDB-lite"/>
    </source>
</evidence>
<dbReference type="AlphaFoldDB" id="A0A0V0QU68"/>
<dbReference type="Gene3D" id="3.30.1120.90">
    <property type="entry name" value="Nucleosome assembly protein"/>
    <property type="match status" value="1"/>
</dbReference>
<comment type="similarity">
    <text evidence="1 2">Belongs to the nucleosome assembly protein (NAP) family.</text>
</comment>
<evidence type="ECO:0000313" key="5">
    <source>
        <dbReference type="Proteomes" id="UP000054937"/>
    </source>
</evidence>
<dbReference type="InterPro" id="IPR002164">
    <property type="entry name" value="NAP_family"/>
</dbReference>